<organism evidence="1 2">
    <name type="scientific">Pseudalkalibacillus berkeleyi</name>
    <dbReference type="NCBI Taxonomy" id="1069813"/>
    <lineage>
        <taxon>Bacteria</taxon>
        <taxon>Bacillati</taxon>
        <taxon>Bacillota</taxon>
        <taxon>Bacilli</taxon>
        <taxon>Bacillales</taxon>
        <taxon>Fictibacillaceae</taxon>
        <taxon>Pseudalkalibacillus</taxon>
    </lineage>
</organism>
<protein>
    <submittedName>
        <fullName evidence="1">Uncharacterized protein</fullName>
    </submittedName>
</protein>
<evidence type="ECO:0000313" key="1">
    <source>
        <dbReference type="EMBL" id="MCF6137330.1"/>
    </source>
</evidence>
<comment type="caution">
    <text evidence="1">The sequence shown here is derived from an EMBL/GenBank/DDBJ whole genome shotgun (WGS) entry which is preliminary data.</text>
</comment>
<accession>A0ABS9H0G6</accession>
<evidence type="ECO:0000313" key="2">
    <source>
        <dbReference type="Proteomes" id="UP001649381"/>
    </source>
</evidence>
<dbReference type="RefSeq" id="WP_236332831.1">
    <property type="nucleotide sequence ID" value="NZ_JAKIJS010000001.1"/>
</dbReference>
<keyword evidence="2" id="KW-1185">Reference proteome</keyword>
<dbReference type="EMBL" id="JAKIJS010000001">
    <property type="protein sequence ID" value="MCF6137330.1"/>
    <property type="molecule type" value="Genomic_DNA"/>
</dbReference>
<dbReference type="Proteomes" id="UP001649381">
    <property type="component" value="Unassembled WGS sequence"/>
</dbReference>
<reference evidence="1 2" key="1">
    <citation type="submission" date="2022-01" db="EMBL/GenBank/DDBJ databases">
        <title>Alkalihalobacillus sp. EGI L200015, a novel bacterium isolated from a salt lake sediment.</title>
        <authorList>
            <person name="Gao L."/>
            <person name="Fang B.-Z."/>
            <person name="Li W.-J."/>
        </authorList>
    </citation>
    <scope>NUCLEOTIDE SEQUENCE [LARGE SCALE GENOMIC DNA]</scope>
    <source>
        <strain evidence="1 2">KCTC 12718</strain>
    </source>
</reference>
<gene>
    <name evidence="1" type="ORF">L2716_06270</name>
</gene>
<name>A0ABS9H0G6_9BACL</name>
<proteinExistence type="predicted"/>
<sequence>MSTLTNRLEYRLFDERNGFPALYHYEDLSFGELFSRRLCDFYVKKNQIYTKTSTSYESNLFVIYLSIDTKEEIFDEAPTYEFVTLEIREWKQYVDSPILQTVECQNHEEVLAYISSDYVQLTDTEYERVATEIDEDRRAYVMYVKPSSL</sequence>